<dbReference type="GO" id="GO:0009755">
    <property type="term" value="P:hormone-mediated signaling pathway"/>
    <property type="evidence" value="ECO:0007669"/>
    <property type="project" value="TreeGrafter"/>
</dbReference>
<evidence type="ECO:0000256" key="11">
    <source>
        <dbReference type="ARBA" id="ARBA00023224"/>
    </source>
</evidence>
<comment type="subcellular location">
    <subcellularLocation>
        <location evidence="1">Cell membrane</location>
        <topology evidence="1">Multi-pass membrane protein</topology>
    </subcellularLocation>
</comment>
<evidence type="ECO:0000256" key="12">
    <source>
        <dbReference type="SAM" id="MobiDB-lite"/>
    </source>
</evidence>
<evidence type="ECO:0000256" key="7">
    <source>
        <dbReference type="ARBA" id="ARBA00022989"/>
    </source>
</evidence>
<evidence type="ECO:0000256" key="6">
    <source>
        <dbReference type="ARBA" id="ARBA00022737"/>
    </source>
</evidence>
<dbReference type="CDD" id="cd15136">
    <property type="entry name" value="7tmA_Glyco_hormone_R"/>
    <property type="match status" value="1"/>
</dbReference>
<dbReference type="InterPro" id="IPR001611">
    <property type="entry name" value="Leu-rich_rpt"/>
</dbReference>
<feature type="transmembrane region" description="Helical" evidence="13">
    <location>
        <begin position="411"/>
        <end position="433"/>
    </location>
</feature>
<evidence type="ECO:0000256" key="3">
    <source>
        <dbReference type="ARBA" id="ARBA00022475"/>
    </source>
</evidence>
<dbReference type="Gene3D" id="3.80.10.10">
    <property type="entry name" value="Ribonuclease Inhibitor"/>
    <property type="match status" value="1"/>
</dbReference>
<organism evidence="15">
    <name type="scientific">Graphocephala atropunctata</name>
    <dbReference type="NCBI Taxonomy" id="36148"/>
    <lineage>
        <taxon>Eukaryota</taxon>
        <taxon>Metazoa</taxon>
        <taxon>Ecdysozoa</taxon>
        <taxon>Arthropoda</taxon>
        <taxon>Hexapoda</taxon>
        <taxon>Insecta</taxon>
        <taxon>Pterygota</taxon>
        <taxon>Neoptera</taxon>
        <taxon>Paraneoptera</taxon>
        <taxon>Hemiptera</taxon>
        <taxon>Auchenorrhyncha</taxon>
        <taxon>Membracoidea</taxon>
        <taxon>Cicadellidae</taxon>
        <taxon>Cicadellinae</taxon>
        <taxon>Cicadellini</taxon>
        <taxon>Graphocephala</taxon>
    </lineage>
</organism>
<dbReference type="PANTHER" id="PTHR24372">
    <property type="entry name" value="GLYCOPROTEIN HORMONE RECEPTOR"/>
    <property type="match status" value="1"/>
</dbReference>
<feature type="region of interest" description="Disordered" evidence="12">
    <location>
        <begin position="636"/>
        <end position="660"/>
    </location>
</feature>
<evidence type="ECO:0000256" key="8">
    <source>
        <dbReference type="ARBA" id="ARBA00023040"/>
    </source>
</evidence>
<protein>
    <recommendedName>
        <fullName evidence="14">G-protein coupled receptors family 1 profile domain-containing protein</fullName>
    </recommendedName>
</protein>
<dbReference type="PRINTS" id="PR00373">
    <property type="entry name" value="GLYCHORMONER"/>
</dbReference>
<dbReference type="SUPFAM" id="SSF52058">
    <property type="entry name" value="L domain-like"/>
    <property type="match status" value="1"/>
</dbReference>
<dbReference type="GO" id="GO:0016500">
    <property type="term" value="F:protein-hormone receptor activity"/>
    <property type="evidence" value="ECO:0007669"/>
    <property type="project" value="InterPro"/>
</dbReference>
<evidence type="ECO:0000259" key="14">
    <source>
        <dbReference type="PROSITE" id="PS50262"/>
    </source>
</evidence>
<feature type="transmembrane region" description="Helical" evidence="13">
    <location>
        <begin position="546"/>
        <end position="568"/>
    </location>
</feature>
<dbReference type="Pfam" id="PF00001">
    <property type="entry name" value="7tm_1"/>
    <property type="match status" value="1"/>
</dbReference>
<sequence>MNVQHLRLLQAGLFLNMMYLQTIYIYNAPALEQVLPSVFSVSLPHLKILRIINTGLKCVPNFSQLSTSAALAMVDLENNHIQKLTTGSVQIRAESLILNYNAITEIEEEAFNLSQIAKVSLKGNQHLSKLHENAFDGLKSLRSLDLSETSISFLPTKGLQELDVLRIEDTKTLKVFPSIYNFEYIQKVHLTYAYHCCAFKFPAKHNMLEHHRHQQFVQKQERDCEVLTEEMEDEGEFGKPLVRKARSWENEAWTAENDSVEIWGDLETGSSLLPTTPAQDPLGTFHQRGVTVGIGHRLHKICGNLSKNYQEVLCSPAPDAFNPCEDIMGNWSLRVAVWLVSVLALFGNLAVILVLLSSRFRFSVPKFLICNLALADFCMGAYLLLIAIMDARSIGDYFNYAIDWQNGNGCHMAGFLTVFACELSIFTLSVITIERWYTITYAIHLNRRLKLSAAVKIMAGGWTYSTVMATLPLLGVSSYTKTSICLPLENLKVLDLGYLVTLVLFNSLAFSVICACYSRMYCSIRGGHEAAGSLTRSDLTVAKRMALLVFTDFACWAPIAFFGITALAGYPLIDVSKTKILLVFFYPLNSCANPYLYALLTQQYRRDMFMMLSRHGLCSRTAAKYKIGAHITSPKGNKPNEMTLMTPGPSNDDSLQKGII</sequence>
<reference evidence="15" key="1">
    <citation type="submission" date="2015-11" db="EMBL/GenBank/DDBJ databases">
        <title>De novo transcriptome assembly of four potential Pierce s Disease insect vectors from Arizona vineyards.</title>
        <authorList>
            <person name="Tassone E.E."/>
        </authorList>
    </citation>
    <scope>NUCLEOTIDE SEQUENCE</scope>
</reference>
<dbReference type="PRINTS" id="PR00237">
    <property type="entry name" value="GPCRRHODOPSN"/>
</dbReference>
<evidence type="ECO:0000256" key="2">
    <source>
        <dbReference type="ARBA" id="ARBA00010663"/>
    </source>
</evidence>
<name>A0A1B6LGF2_9HEMI</name>
<feature type="transmembrane region" description="Helical" evidence="13">
    <location>
        <begin position="335"/>
        <end position="356"/>
    </location>
</feature>
<comment type="similarity">
    <text evidence="2">Belongs to the G-protein coupled receptor 1 family.</text>
</comment>
<feature type="transmembrane region" description="Helical" evidence="13">
    <location>
        <begin position="368"/>
        <end position="391"/>
    </location>
</feature>
<feature type="domain" description="G-protein coupled receptors family 1 profile" evidence="14">
    <location>
        <begin position="347"/>
        <end position="597"/>
    </location>
</feature>
<keyword evidence="7 13" id="KW-1133">Transmembrane helix</keyword>
<dbReference type="PROSITE" id="PS50262">
    <property type="entry name" value="G_PROTEIN_RECEP_F1_2"/>
    <property type="match status" value="1"/>
</dbReference>
<dbReference type="PANTHER" id="PTHR24372:SF74">
    <property type="entry name" value="LP13728P"/>
    <property type="match status" value="1"/>
</dbReference>
<evidence type="ECO:0000256" key="13">
    <source>
        <dbReference type="SAM" id="Phobius"/>
    </source>
</evidence>
<keyword evidence="11" id="KW-0807">Transducer</keyword>
<dbReference type="PROSITE" id="PS00237">
    <property type="entry name" value="G_PROTEIN_RECEP_F1_1"/>
    <property type="match status" value="1"/>
</dbReference>
<evidence type="ECO:0000256" key="4">
    <source>
        <dbReference type="ARBA" id="ARBA00022614"/>
    </source>
</evidence>
<dbReference type="FunFam" id="1.20.1070.10:FF:000181">
    <property type="entry name" value="Thyrotropin receptor"/>
    <property type="match status" value="1"/>
</dbReference>
<accession>A0A1B6LGF2</accession>
<gene>
    <name evidence="15" type="ORF">g.37038</name>
</gene>
<dbReference type="GO" id="GO:0007189">
    <property type="term" value="P:adenylate cyclase-activating G protein-coupled receptor signaling pathway"/>
    <property type="evidence" value="ECO:0007669"/>
    <property type="project" value="TreeGrafter"/>
</dbReference>
<feature type="transmembrane region" description="Helical" evidence="13">
    <location>
        <begin position="454"/>
        <end position="476"/>
    </location>
</feature>
<proteinExistence type="inferred from homology"/>
<dbReference type="InterPro" id="IPR000276">
    <property type="entry name" value="GPCR_Rhodpsn"/>
</dbReference>
<dbReference type="Gene3D" id="1.20.1070.10">
    <property type="entry name" value="Rhodopsin 7-helix transmembrane proteins"/>
    <property type="match status" value="1"/>
</dbReference>
<feature type="transmembrane region" description="Helical" evidence="13">
    <location>
        <begin position="580"/>
        <end position="600"/>
    </location>
</feature>
<dbReference type="SUPFAM" id="SSF81321">
    <property type="entry name" value="Family A G protein-coupled receptor-like"/>
    <property type="match status" value="1"/>
</dbReference>
<dbReference type="EMBL" id="GEBQ01017184">
    <property type="protein sequence ID" value="JAT22793.1"/>
    <property type="molecule type" value="Transcribed_RNA"/>
</dbReference>
<dbReference type="GO" id="GO:0005886">
    <property type="term" value="C:plasma membrane"/>
    <property type="evidence" value="ECO:0007669"/>
    <property type="project" value="UniProtKB-SubCell"/>
</dbReference>
<dbReference type="InterPro" id="IPR032675">
    <property type="entry name" value="LRR_dom_sf"/>
</dbReference>
<keyword evidence="8" id="KW-0297">G-protein coupled receptor</keyword>
<evidence type="ECO:0000256" key="5">
    <source>
        <dbReference type="ARBA" id="ARBA00022692"/>
    </source>
</evidence>
<dbReference type="Pfam" id="PF13855">
    <property type="entry name" value="LRR_8"/>
    <property type="match status" value="1"/>
</dbReference>
<evidence type="ECO:0000256" key="9">
    <source>
        <dbReference type="ARBA" id="ARBA00023136"/>
    </source>
</evidence>
<keyword evidence="3" id="KW-1003">Cell membrane</keyword>
<keyword evidence="5 13" id="KW-0812">Transmembrane</keyword>
<dbReference type="InterPro" id="IPR002131">
    <property type="entry name" value="Gphrmn_rcpt_fam"/>
</dbReference>
<feature type="transmembrane region" description="Helical" evidence="13">
    <location>
        <begin position="496"/>
        <end position="517"/>
    </location>
</feature>
<evidence type="ECO:0000256" key="1">
    <source>
        <dbReference type="ARBA" id="ARBA00004651"/>
    </source>
</evidence>
<keyword evidence="6" id="KW-0677">Repeat</keyword>
<dbReference type="InterPro" id="IPR017452">
    <property type="entry name" value="GPCR_Rhodpsn_7TM"/>
</dbReference>
<evidence type="ECO:0000256" key="10">
    <source>
        <dbReference type="ARBA" id="ARBA00023170"/>
    </source>
</evidence>
<keyword evidence="9 13" id="KW-0472">Membrane</keyword>
<keyword evidence="4" id="KW-0433">Leucine-rich repeat</keyword>
<dbReference type="GO" id="GO:0008528">
    <property type="term" value="F:G protein-coupled peptide receptor activity"/>
    <property type="evidence" value="ECO:0007669"/>
    <property type="project" value="TreeGrafter"/>
</dbReference>
<keyword evidence="10" id="KW-0675">Receptor</keyword>
<dbReference type="AlphaFoldDB" id="A0A1B6LGF2"/>
<evidence type="ECO:0000313" key="15">
    <source>
        <dbReference type="EMBL" id="JAT22793.1"/>
    </source>
</evidence>